<accession>A0A6C0KEF6</accession>
<organism evidence="2">
    <name type="scientific">viral metagenome</name>
    <dbReference type="NCBI Taxonomy" id="1070528"/>
    <lineage>
        <taxon>unclassified sequences</taxon>
        <taxon>metagenomes</taxon>
        <taxon>organismal metagenomes</taxon>
    </lineage>
</organism>
<sequence>MSIGIVGIIVLAIGAVVIIYIGYSKIKHMCC</sequence>
<reference evidence="2" key="1">
    <citation type="journal article" date="2020" name="Nature">
        <title>Giant virus diversity and host interactions through global metagenomics.</title>
        <authorList>
            <person name="Schulz F."/>
            <person name="Roux S."/>
            <person name="Paez-Espino D."/>
            <person name="Jungbluth S."/>
            <person name="Walsh D.A."/>
            <person name="Denef V.J."/>
            <person name="McMahon K.D."/>
            <person name="Konstantinidis K.T."/>
            <person name="Eloe-Fadrosh E.A."/>
            <person name="Kyrpides N.C."/>
            <person name="Woyke T."/>
        </authorList>
    </citation>
    <scope>NUCLEOTIDE SEQUENCE</scope>
    <source>
        <strain evidence="2">GVMAG-S-3300011013-78</strain>
    </source>
</reference>
<evidence type="ECO:0000313" key="2">
    <source>
        <dbReference type="EMBL" id="QHU16412.1"/>
    </source>
</evidence>
<protein>
    <submittedName>
        <fullName evidence="2">Uncharacterized protein</fullName>
    </submittedName>
</protein>
<keyword evidence="1" id="KW-1133">Transmembrane helix</keyword>
<dbReference type="AlphaFoldDB" id="A0A6C0KEF6"/>
<evidence type="ECO:0000256" key="1">
    <source>
        <dbReference type="SAM" id="Phobius"/>
    </source>
</evidence>
<dbReference type="EMBL" id="MN740881">
    <property type="protein sequence ID" value="QHU16412.1"/>
    <property type="molecule type" value="Genomic_DNA"/>
</dbReference>
<feature type="transmembrane region" description="Helical" evidence="1">
    <location>
        <begin position="6"/>
        <end position="23"/>
    </location>
</feature>
<keyword evidence="1" id="KW-0812">Transmembrane</keyword>
<keyword evidence="1" id="KW-0472">Membrane</keyword>
<name>A0A6C0KEF6_9ZZZZ</name>
<proteinExistence type="predicted"/>